<evidence type="ECO:0000259" key="2">
    <source>
        <dbReference type="Pfam" id="PF23550"/>
    </source>
</evidence>
<protein>
    <recommendedName>
        <fullName evidence="2">DNA repair protein rhp7 treble clef domain-containing protein</fullName>
    </recommendedName>
</protein>
<evidence type="ECO:0000313" key="4">
    <source>
        <dbReference type="Proteomes" id="UP000279236"/>
    </source>
</evidence>
<evidence type="ECO:0000256" key="1">
    <source>
        <dbReference type="SAM" id="MobiDB-lite"/>
    </source>
</evidence>
<sequence length="593" mass="64049">MSRRRNGDGSVRGPASALTNFLASLGVEPSALNSNPYAPRQDDSTPQAGSSSGPGTTPIPEEPEQQDEDIDSDDLDEAPRRPAKRARVASVDSDDLDADSPSAATASGSATPASNGLAPGARVRASALKAVGEFMACGECGKTFTVTAYTKEHPLRSRTWLCVQCCPKLGVDAFAKPKKASATKKPVPKKAERGKIVHYEETKGAIPLGDICIKLIGEHIDDVESLGDIGAFNLDQVCQIICKNRVLTPENAKLFYSTDRQDLAIYDCTNLVHESYLALANLCPNLVSLNLQMCGQISTDTLKAWGKSLKHLKNLELNGPFLIRKEGWVDFINARGTHLESLRITQSPRIDLETIELLVKKCKNLKCLQLSEVGQLNSDFLAPLSKLSKLESLAITCPGDKLVVEDGDGTPVSDEAVEELLAKIGGHLTSLDLSDNRELTDASLASIGKHCKRLSSLCLRHNDLSDDGVAAFFKGLEAVKRPGFKHLDFEKGHDLSSAALDAIVSHSGQTLEYLSILGWRTVSADAVSLLAGCKRLQFLDLGWCRNVTDFTVKDVLDGCDAIKTVRVWGCNQLTDRVPRKRGVKVVGIETHAI</sequence>
<dbReference type="RefSeq" id="XP_028477032.1">
    <property type="nucleotide sequence ID" value="XM_028622140.1"/>
</dbReference>
<gene>
    <name evidence="3" type="ORF">EHS24_006737</name>
</gene>
<dbReference type="InterPro" id="IPR006553">
    <property type="entry name" value="Leu-rich_rpt_Cys-con_subtyp"/>
</dbReference>
<dbReference type="GO" id="GO:0019005">
    <property type="term" value="C:SCF ubiquitin ligase complex"/>
    <property type="evidence" value="ECO:0007669"/>
    <property type="project" value="TreeGrafter"/>
</dbReference>
<dbReference type="AlphaFoldDB" id="A0A427XW55"/>
<dbReference type="InterPro" id="IPR056451">
    <property type="entry name" value="Znf_Tbcl_Rhp7"/>
</dbReference>
<feature type="compositionally biased region" description="Low complexity" evidence="1">
    <location>
        <begin position="99"/>
        <end position="114"/>
    </location>
</feature>
<evidence type="ECO:0000313" key="3">
    <source>
        <dbReference type="EMBL" id="RSH83080.1"/>
    </source>
</evidence>
<dbReference type="GeneID" id="39591280"/>
<feature type="compositionally biased region" description="Acidic residues" evidence="1">
    <location>
        <begin position="61"/>
        <end position="76"/>
    </location>
</feature>
<dbReference type="Pfam" id="PF23550">
    <property type="entry name" value="zf_Tbcl_Rhp7"/>
    <property type="match status" value="1"/>
</dbReference>
<feature type="domain" description="DNA repair protein rhp7 treble clef" evidence="2">
    <location>
        <begin position="131"/>
        <end position="170"/>
    </location>
</feature>
<dbReference type="OrthoDB" id="421226at2759"/>
<dbReference type="EMBL" id="RSCE01000004">
    <property type="protein sequence ID" value="RSH83080.1"/>
    <property type="molecule type" value="Genomic_DNA"/>
</dbReference>
<reference evidence="3 4" key="1">
    <citation type="submission" date="2018-11" db="EMBL/GenBank/DDBJ databases">
        <title>Genome sequence of Apiotrichum porosum DSM 27194.</title>
        <authorList>
            <person name="Aliyu H."/>
            <person name="Gorte O."/>
            <person name="Ochsenreither K."/>
        </authorList>
    </citation>
    <scope>NUCLEOTIDE SEQUENCE [LARGE SCALE GENOMIC DNA]</scope>
    <source>
        <strain evidence="3 4">DSM 27194</strain>
    </source>
</reference>
<dbReference type="PANTHER" id="PTHR13318">
    <property type="entry name" value="PARTNER OF PAIRED, ISOFORM B-RELATED"/>
    <property type="match status" value="1"/>
</dbReference>
<comment type="caution">
    <text evidence="3">The sequence shown here is derived from an EMBL/GenBank/DDBJ whole genome shotgun (WGS) entry which is preliminary data.</text>
</comment>
<organism evidence="3 4">
    <name type="scientific">Apiotrichum porosum</name>
    <dbReference type="NCBI Taxonomy" id="105984"/>
    <lineage>
        <taxon>Eukaryota</taxon>
        <taxon>Fungi</taxon>
        <taxon>Dikarya</taxon>
        <taxon>Basidiomycota</taxon>
        <taxon>Agaricomycotina</taxon>
        <taxon>Tremellomycetes</taxon>
        <taxon>Trichosporonales</taxon>
        <taxon>Trichosporonaceae</taxon>
        <taxon>Apiotrichum</taxon>
    </lineage>
</organism>
<dbReference type="InterPro" id="IPR032675">
    <property type="entry name" value="LRR_dom_sf"/>
</dbReference>
<dbReference type="PANTHER" id="PTHR13318:SF190">
    <property type="entry name" value="PARTNER OF PAIRED, ISOFORM B"/>
    <property type="match status" value="1"/>
</dbReference>
<proteinExistence type="predicted"/>
<dbReference type="Pfam" id="PF13516">
    <property type="entry name" value="LRR_6"/>
    <property type="match status" value="2"/>
</dbReference>
<dbReference type="SUPFAM" id="SSF52047">
    <property type="entry name" value="RNI-like"/>
    <property type="match status" value="1"/>
</dbReference>
<name>A0A427XW55_9TREE</name>
<dbReference type="Gene3D" id="3.80.10.10">
    <property type="entry name" value="Ribonuclease Inhibitor"/>
    <property type="match status" value="3"/>
</dbReference>
<dbReference type="STRING" id="105984.A0A427XW55"/>
<dbReference type="SMART" id="SM00367">
    <property type="entry name" value="LRR_CC"/>
    <property type="match status" value="6"/>
</dbReference>
<feature type="region of interest" description="Disordered" evidence="1">
    <location>
        <begin position="29"/>
        <end position="118"/>
    </location>
</feature>
<keyword evidence="4" id="KW-1185">Reference proteome</keyword>
<accession>A0A427XW55</accession>
<dbReference type="Proteomes" id="UP000279236">
    <property type="component" value="Unassembled WGS sequence"/>
</dbReference>
<dbReference type="InterPro" id="IPR001611">
    <property type="entry name" value="Leu-rich_rpt"/>
</dbReference>
<dbReference type="GO" id="GO:0031146">
    <property type="term" value="P:SCF-dependent proteasomal ubiquitin-dependent protein catabolic process"/>
    <property type="evidence" value="ECO:0007669"/>
    <property type="project" value="TreeGrafter"/>
</dbReference>